<dbReference type="EMBL" id="MU273525">
    <property type="protein sequence ID" value="KAI0033221.1"/>
    <property type="molecule type" value="Genomic_DNA"/>
</dbReference>
<evidence type="ECO:0000313" key="1">
    <source>
        <dbReference type="EMBL" id="KAI0033221.1"/>
    </source>
</evidence>
<proteinExistence type="predicted"/>
<keyword evidence="2" id="KW-1185">Reference proteome</keyword>
<accession>A0ACB8QMZ8</accession>
<reference evidence="1" key="1">
    <citation type="submission" date="2021-02" db="EMBL/GenBank/DDBJ databases">
        <authorList>
            <consortium name="DOE Joint Genome Institute"/>
            <person name="Ahrendt S."/>
            <person name="Looney B.P."/>
            <person name="Miyauchi S."/>
            <person name="Morin E."/>
            <person name="Drula E."/>
            <person name="Courty P.E."/>
            <person name="Chicoki N."/>
            <person name="Fauchery L."/>
            <person name="Kohler A."/>
            <person name="Kuo A."/>
            <person name="Labutti K."/>
            <person name="Pangilinan J."/>
            <person name="Lipzen A."/>
            <person name="Riley R."/>
            <person name="Andreopoulos W."/>
            <person name="He G."/>
            <person name="Johnson J."/>
            <person name="Barry K.W."/>
            <person name="Grigoriev I.V."/>
            <person name="Nagy L."/>
            <person name="Hibbett D."/>
            <person name="Henrissat B."/>
            <person name="Matheny P.B."/>
            <person name="Labbe J."/>
            <person name="Martin F."/>
        </authorList>
    </citation>
    <scope>NUCLEOTIDE SEQUENCE</scope>
    <source>
        <strain evidence="1">EC-137</strain>
    </source>
</reference>
<protein>
    <submittedName>
        <fullName evidence="1">Uncharacterized protein</fullName>
    </submittedName>
</protein>
<evidence type="ECO:0000313" key="2">
    <source>
        <dbReference type="Proteomes" id="UP000814128"/>
    </source>
</evidence>
<sequence length="190" mass="21249">MGGSPGLAIFEACKCPVSRAGIHWDVVDATPLPGVSSHDIPRRAFQQHFFKIWNFAFEWSLGAGLPAPVTGVFYHIDPSARFDVQLSRVGDEVLEDPGRSNALAGSDIDTLLFFSWTVILPLISILFYCSYWRWIVAVGRLCGYQWAAWECEQGRSEVIDTIRFEDHIESVPNLDTLTPGIGKSTDREKM</sequence>
<name>A0ACB8QMZ8_9AGAM</name>
<reference evidence="1" key="2">
    <citation type="journal article" date="2022" name="New Phytol.">
        <title>Evolutionary transition to the ectomycorrhizal habit in the genomes of a hyperdiverse lineage of mushroom-forming fungi.</title>
        <authorList>
            <person name="Looney B."/>
            <person name="Miyauchi S."/>
            <person name="Morin E."/>
            <person name="Drula E."/>
            <person name="Courty P.E."/>
            <person name="Kohler A."/>
            <person name="Kuo A."/>
            <person name="LaButti K."/>
            <person name="Pangilinan J."/>
            <person name="Lipzen A."/>
            <person name="Riley R."/>
            <person name="Andreopoulos W."/>
            <person name="He G."/>
            <person name="Johnson J."/>
            <person name="Nolan M."/>
            <person name="Tritt A."/>
            <person name="Barry K.W."/>
            <person name="Grigoriev I.V."/>
            <person name="Nagy L.G."/>
            <person name="Hibbett D."/>
            <person name="Henrissat B."/>
            <person name="Matheny P.B."/>
            <person name="Labbe J."/>
            <person name="Martin F.M."/>
        </authorList>
    </citation>
    <scope>NUCLEOTIDE SEQUENCE</scope>
    <source>
        <strain evidence="1">EC-137</strain>
    </source>
</reference>
<organism evidence="1 2">
    <name type="scientific">Vararia minispora EC-137</name>
    <dbReference type="NCBI Taxonomy" id="1314806"/>
    <lineage>
        <taxon>Eukaryota</taxon>
        <taxon>Fungi</taxon>
        <taxon>Dikarya</taxon>
        <taxon>Basidiomycota</taxon>
        <taxon>Agaricomycotina</taxon>
        <taxon>Agaricomycetes</taxon>
        <taxon>Russulales</taxon>
        <taxon>Lachnocladiaceae</taxon>
        <taxon>Vararia</taxon>
    </lineage>
</organism>
<dbReference type="Proteomes" id="UP000814128">
    <property type="component" value="Unassembled WGS sequence"/>
</dbReference>
<gene>
    <name evidence="1" type="ORF">K488DRAFT_85142</name>
</gene>
<comment type="caution">
    <text evidence="1">The sequence shown here is derived from an EMBL/GenBank/DDBJ whole genome shotgun (WGS) entry which is preliminary data.</text>
</comment>